<keyword evidence="2" id="KW-1185">Reference proteome</keyword>
<evidence type="ECO:0000313" key="1">
    <source>
        <dbReference type="EMBL" id="GAA0939873.1"/>
    </source>
</evidence>
<proteinExistence type="predicted"/>
<dbReference type="EMBL" id="BAAAHH010000002">
    <property type="protein sequence ID" value="GAA0939873.1"/>
    <property type="molecule type" value="Genomic_DNA"/>
</dbReference>
<reference evidence="1 2" key="1">
    <citation type="journal article" date="2019" name="Int. J. Syst. Evol. Microbiol.">
        <title>The Global Catalogue of Microorganisms (GCM) 10K type strain sequencing project: providing services to taxonomists for standard genome sequencing and annotation.</title>
        <authorList>
            <consortium name="The Broad Institute Genomics Platform"/>
            <consortium name="The Broad Institute Genome Sequencing Center for Infectious Disease"/>
            <person name="Wu L."/>
            <person name="Ma J."/>
        </authorList>
    </citation>
    <scope>NUCLEOTIDE SEQUENCE [LARGE SCALE GENOMIC DNA]</scope>
    <source>
        <strain evidence="1 2">JCM 10696</strain>
    </source>
</reference>
<sequence>MLKMMHQKGVTSQMLFTAGFASIGLSFASWMLSKKAEAAGIDRADRWGIFIGEWAPTFFALGTAMRMEEHWRGTDVEEMYEQRETMRTGSAMPVG</sequence>
<organism evidence="1 2">
    <name type="scientific">Actinocorallia libanotica</name>
    <dbReference type="NCBI Taxonomy" id="46162"/>
    <lineage>
        <taxon>Bacteria</taxon>
        <taxon>Bacillati</taxon>
        <taxon>Actinomycetota</taxon>
        <taxon>Actinomycetes</taxon>
        <taxon>Streptosporangiales</taxon>
        <taxon>Thermomonosporaceae</taxon>
        <taxon>Actinocorallia</taxon>
    </lineage>
</organism>
<comment type="caution">
    <text evidence="1">The sequence shown here is derived from an EMBL/GenBank/DDBJ whole genome shotgun (WGS) entry which is preliminary data.</text>
</comment>
<gene>
    <name evidence="1" type="ORF">GCM10009550_08750</name>
</gene>
<name>A0ABN1QA99_9ACTN</name>
<protein>
    <submittedName>
        <fullName evidence="1">Uncharacterized protein</fullName>
    </submittedName>
</protein>
<accession>A0ABN1QA99</accession>
<dbReference type="Proteomes" id="UP001500665">
    <property type="component" value="Unassembled WGS sequence"/>
</dbReference>
<evidence type="ECO:0000313" key="2">
    <source>
        <dbReference type="Proteomes" id="UP001500665"/>
    </source>
</evidence>